<name>A0ABV8DKF7_9BURK</name>
<dbReference type="EC" id="2.7.13.3" evidence="3"/>
<dbReference type="Gene3D" id="3.30.565.10">
    <property type="entry name" value="Histidine kinase-like ATPase, C-terminal domain"/>
    <property type="match status" value="1"/>
</dbReference>
<evidence type="ECO:0000256" key="8">
    <source>
        <dbReference type="ARBA" id="ARBA00022989"/>
    </source>
</evidence>
<dbReference type="InterPro" id="IPR013727">
    <property type="entry name" value="2CSK_N"/>
</dbReference>
<dbReference type="PRINTS" id="PR00344">
    <property type="entry name" value="BCTRLSENSOR"/>
</dbReference>
<dbReference type="EMBL" id="JBHSAJ010000185">
    <property type="protein sequence ID" value="MFC3938660.1"/>
    <property type="molecule type" value="Genomic_DNA"/>
</dbReference>
<reference evidence="13" key="1">
    <citation type="journal article" date="2019" name="Int. J. Syst. Evol. Microbiol.">
        <title>The Global Catalogue of Microorganisms (GCM) 10K type strain sequencing project: providing services to taxonomists for standard genome sequencing and annotation.</title>
        <authorList>
            <consortium name="The Broad Institute Genomics Platform"/>
            <consortium name="The Broad Institute Genome Sequencing Center for Infectious Disease"/>
            <person name="Wu L."/>
            <person name="Ma J."/>
        </authorList>
    </citation>
    <scope>NUCLEOTIDE SEQUENCE [LARGE SCALE GENOMIC DNA]</scope>
    <source>
        <strain evidence="13">CCUG 2113</strain>
    </source>
</reference>
<dbReference type="InterPro" id="IPR036890">
    <property type="entry name" value="HATPase_C_sf"/>
</dbReference>
<keyword evidence="8 10" id="KW-1133">Transmembrane helix</keyword>
<gene>
    <name evidence="12" type="ORF">ACFOW3_28980</name>
</gene>
<dbReference type="Proteomes" id="UP001595693">
    <property type="component" value="Unassembled WGS sequence"/>
</dbReference>
<evidence type="ECO:0000259" key="11">
    <source>
        <dbReference type="PROSITE" id="PS50109"/>
    </source>
</evidence>
<comment type="subcellular location">
    <subcellularLocation>
        <location evidence="2">Membrane</location>
    </subcellularLocation>
</comment>
<organism evidence="12 13">
    <name type="scientific">Acidovorax facilis</name>
    <dbReference type="NCBI Taxonomy" id="12917"/>
    <lineage>
        <taxon>Bacteria</taxon>
        <taxon>Pseudomonadati</taxon>
        <taxon>Pseudomonadota</taxon>
        <taxon>Betaproteobacteria</taxon>
        <taxon>Burkholderiales</taxon>
        <taxon>Comamonadaceae</taxon>
        <taxon>Acidovorax</taxon>
    </lineage>
</organism>
<evidence type="ECO:0000256" key="2">
    <source>
        <dbReference type="ARBA" id="ARBA00004370"/>
    </source>
</evidence>
<comment type="caution">
    <text evidence="12">The sequence shown here is derived from an EMBL/GenBank/DDBJ whole genome shotgun (WGS) entry which is preliminary data.</text>
</comment>
<evidence type="ECO:0000256" key="9">
    <source>
        <dbReference type="ARBA" id="ARBA00023136"/>
    </source>
</evidence>
<keyword evidence="4" id="KW-0597">Phosphoprotein</keyword>
<dbReference type="Pfam" id="PF08521">
    <property type="entry name" value="2CSK_N"/>
    <property type="match status" value="1"/>
</dbReference>
<dbReference type="SUPFAM" id="SSF55874">
    <property type="entry name" value="ATPase domain of HSP90 chaperone/DNA topoisomerase II/histidine kinase"/>
    <property type="match status" value="1"/>
</dbReference>
<dbReference type="InterPro" id="IPR003594">
    <property type="entry name" value="HATPase_dom"/>
</dbReference>
<evidence type="ECO:0000256" key="10">
    <source>
        <dbReference type="SAM" id="Phobius"/>
    </source>
</evidence>
<dbReference type="PANTHER" id="PTHR45436">
    <property type="entry name" value="SENSOR HISTIDINE KINASE YKOH"/>
    <property type="match status" value="1"/>
</dbReference>
<dbReference type="InterPro" id="IPR036097">
    <property type="entry name" value="HisK_dim/P_sf"/>
</dbReference>
<dbReference type="SMART" id="SM00388">
    <property type="entry name" value="HisKA"/>
    <property type="match status" value="1"/>
</dbReference>
<dbReference type="SMART" id="SM00387">
    <property type="entry name" value="HATPase_c"/>
    <property type="match status" value="1"/>
</dbReference>
<dbReference type="SUPFAM" id="SSF47384">
    <property type="entry name" value="Homodimeric domain of signal transducing histidine kinase"/>
    <property type="match status" value="1"/>
</dbReference>
<sequence>MNTPWWQRWPWRPRGGSLQRLLLVGLLVPLWALVALVATVQVVQQVRHNAAAQDAVLHRALTTWPTVLQPQAGASAMEQAPAVWFRESSLDGERLAGSADLPRVPPSEAVQGQGSVHFYLAQVGDQLVRVAATLHQPAVAGGGQGAAPPVVRQVARPFSERLPSVARLMDEGAGLRPVVLLALAMTAVAMVLARVASGWLLHADVSLTPPTQPGAGGTRQGYEGPSELAPAVQHFGELQQSQSRWIEEQRRFLADATHQLRTPMAVLRTQLQSAIAGDVLVADALQQMLHTVDRASGLANQLLSLSKVEQLQRMGELPSVDLNAMAREAVMELAPLIAAKRLDFALEGPEDLLAPGDAALLGELMRNLLANAIHHTPVHGRLGVLLRNSTGRRELLVWDEGPGIDDAVRQRLFQPFSAGKGGVGLGLSICRQIAQAMGAEVTLFNRIDQGEVIGVDAVVAWDE</sequence>
<dbReference type="Gene3D" id="1.10.287.130">
    <property type="match status" value="1"/>
</dbReference>
<evidence type="ECO:0000256" key="6">
    <source>
        <dbReference type="ARBA" id="ARBA00022692"/>
    </source>
</evidence>
<dbReference type="CDD" id="cd00082">
    <property type="entry name" value="HisKA"/>
    <property type="match status" value="1"/>
</dbReference>
<evidence type="ECO:0000256" key="7">
    <source>
        <dbReference type="ARBA" id="ARBA00022777"/>
    </source>
</evidence>
<accession>A0ABV8DKF7</accession>
<feature type="transmembrane region" description="Helical" evidence="10">
    <location>
        <begin position="20"/>
        <end position="43"/>
    </location>
</feature>
<dbReference type="Pfam" id="PF00512">
    <property type="entry name" value="HisKA"/>
    <property type="match status" value="1"/>
</dbReference>
<evidence type="ECO:0000256" key="1">
    <source>
        <dbReference type="ARBA" id="ARBA00000085"/>
    </source>
</evidence>
<evidence type="ECO:0000256" key="4">
    <source>
        <dbReference type="ARBA" id="ARBA00022553"/>
    </source>
</evidence>
<dbReference type="RefSeq" id="WP_055401900.1">
    <property type="nucleotide sequence ID" value="NZ_JAMXAX010000108.1"/>
</dbReference>
<evidence type="ECO:0000256" key="3">
    <source>
        <dbReference type="ARBA" id="ARBA00012438"/>
    </source>
</evidence>
<keyword evidence="7 12" id="KW-0418">Kinase</keyword>
<comment type="catalytic activity">
    <reaction evidence="1">
        <text>ATP + protein L-histidine = ADP + protein N-phospho-L-histidine.</text>
        <dbReference type="EC" id="2.7.13.3"/>
    </reaction>
</comment>
<feature type="domain" description="Histidine kinase" evidence="11">
    <location>
        <begin position="255"/>
        <end position="461"/>
    </location>
</feature>
<keyword evidence="9 10" id="KW-0472">Membrane</keyword>
<dbReference type="InterPro" id="IPR004358">
    <property type="entry name" value="Sig_transdc_His_kin-like_C"/>
</dbReference>
<keyword evidence="5" id="KW-0808">Transferase</keyword>
<dbReference type="PROSITE" id="PS50109">
    <property type="entry name" value="HIS_KIN"/>
    <property type="match status" value="1"/>
</dbReference>
<dbReference type="InterPro" id="IPR005467">
    <property type="entry name" value="His_kinase_dom"/>
</dbReference>
<dbReference type="GO" id="GO:0016301">
    <property type="term" value="F:kinase activity"/>
    <property type="evidence" value="ECO:0007669"/>
    <property type="project" value="UniProtKB-KW"/>
</dbReference>
<evidence type="ECO:0000313" key="12">
    <source>
        <dbReference type="EMBL" id="MFC3938660.1"/>
    </source>
</evidence>
<dbReference type="InterPro" id="IPR003661">
    <property type="entry name" value="HisK_dim/P_dom"/>
</dbReference>
<proteinExistence type="predicted"/>
<dbReference type="PANTHER" id="PTHR45436:SF5">
    <property type="entry name" value="SENSOR HISTIDINE KINASE TRCS"/>
    <property type="match status" value="1"/>
</dbReference>
<dbReference type="CDD" id="cd00075">
    <property type="entry name" value="HATPase"/>
    <property type="match status" value="1"/>
</dbReference>
<keyword evidence="6 10" id="KW-0812">Transmembrane</keyword>
<dbReference type="InterPro" id="IPR050428">
    <property type="entry name" value="TCS_sensor_his_kinase"/>
</dbReference>
<protein>
    <recommendedName>
        <fullName evidence="3">histidine kinase</fullName>
        <ecNumber evidence="3">2.7.13.3</ecNumber>
    </recommendedName>
</protein>
<dbReference type="Pfam" id="PF02518">
    <property type="entry name" value="HATPase_c"/>
    <property type="match status" value="1"/>
</dbReference>
<keyword evidence="13" id="KW-1185">Reference proteome</keyword>
<evidence type="ECO:0000313" key="13">
    <source>
        <dbReference type="Proteomes" id="UP001595693"/>
    </source>
</evidence>
<evidence type="ECO:0000256" key="5">
    <source>
        <dbReference type="ARBA" id="ARBA00022679"/>
    </source>
</evidence>